<evidence type="ECO:0000259" key="8">
    <source>
        <dbReference type="PROSITE" id="PS50157"/>
    </source>
</evidence>
<dbReference type="FunFam" id="3.30.160.60:FF:000100">
    <property type="entry name" value="Zinc finger 45-like"/>
    <property type="match status" value="1"/>
</dbReference>
<dbReference type="PROSITE" id="PS50157">
    <property type="entry name" value="ZINC_FINGER_C2H2_2"/>
    <property type="match status" value="7"/>
</dbReference>
<comment type="subcellular location">
    <subcellularLocation>
        <location evidence="1">Nucleus</location>
    </subcellularLocation>
</comment>
<evidence type="ECO:0000256" key="2">
    <source>
        <dbReference type="ARBA" id="ARBA00022723"/>
    </source>
</evidence>
<keyword evidence="2" id="KW-0479">Metal-binding</keyword>
<organism evidence="10 11">
    <name type="scientific">Popillia japonica</name>
    <name type="common">Japanese beetle</name>
    <dbReference type="NCBI Taxonomy" id="7064"/>
    <lineage>
        <taxon>Eukaryota</taxon>
        <taxon>Metazoa</taxon>
        <taxon>Ecdysozoa</taxon>
        <taxon>Arthropoda</taxon>
        <taxon>Hexapoda</taxon>
        <taxon>Insecta</taxon>
        <taxon>Pterygota</taxon>
        <taxon>Neoptera</taxon>
        <taxon>Endopterygota</taxon>
        <taxon>Coleoptera</taxon>
        <taxon>Polyphaga</taxon>
        <taxon>Scarabaeiformia</taxon>
        <taxon>Scarabaeidae</taxon>
        <taxon>Rutelinae</taxon>
        <taxon>Popillia</taxon>
    </lineage>
</organism>
<keyword evidence="11" id="KW-1185">Reference proteome</keyword>
<feature type="domain" description="C2H2-type" evidence="8">
    <location>
        <begin position="578"/>
        <end position="605"/>
    </location>
</feature>
<dbReference type="Gene3D" id="2.170.270.10">
    <property type="entry name" value="SET domain"/>
    <property type="match status" value="1"/>
</dbReference>
<keyword evidence="5" id="KW-0862">Zinc</keyword>
<keyword evidence="3" id="KW-0677">Repeat</keyword>
<dbReference type="PROSITE" id="PS50280">
    <property type="entry name" value="SET"/>
    <property type="match status" value="1"/>
</dbReference>
<dbReference type="Pfam" id="PF21549">
    <property type="entry name" value="PRDM2_PR"/>
    <property type="match status" value="1"/>
</dbReference>
<dbReference type="InterPro" id="IPR013087">
    <property type="entry name" value="Znf_C2H2_type"/>
</dbReference>
<keyword evidence="6" id="KW-0539">Nucleus</keyword>
<dbReference type="PROSITE" id="PS00028">
    <property type="entry name" value="ZINC_FINGER_C2H2_1"/>
    <property type="match status" value="4"/>
</dbReference>
<feature type="domain" description="C2H2-type" evidence="8">
    <location>
        <begin position="378"/>
        <end position="405"/>
    </location>
</feature>
<evidence type="ECO:0000256" key="1">
    <source>
        <dbReference type="ARBA" id="ARBA00004123"/>
    </source>
</evidence>
<dbReference type="SMART" id="SM00355">
    <property type="entry name" value="ZnF_C2H2"/>
    <property type="match status" value="9"/>
</dbReference>
<dbReference type="Proteomes" id="UP001458880">
    <property type="component" value="Unassembled WGS sequence"/>
</dbReference>
<dbReference type="PANTHER" id="PTHR24394">
    <property type="entry name" value="ZINC FINGER PROTEIN"/>
    <property type="match status" value="1"/>
</dbReference>
<evidence type="ECO:0000256" key="7">
    <source>
        <dbReference type="PROSITE-ProRule" id="PRU00042"/>
    </source>
</evidence>
<dbReference type="Gene3D" id="3.30.160.60">
    <property type="entry name" value="Classic Zinc Finger"/>
    <property type="match status" value="4"/>
</dbReference>
<feature type="domain" description="SET" evidence="9">
    <location>
        <begin position="134"/>
        <end position="252"/>
    </location>
</feature>
<dbReference type="EMBL" id="JASPKY010000909">
    <property type="protein sequence ID" value="KAK9680367.1"/>
    <property type="molecule type" value="Genomic_DNA"/>
</dbReference>
<accession>A0AAW1HUZ6</accession>
<dbReference type="FunFam" id="3.30.160.60:FF:001397">
    <property type="entry name" value="Datilografo, isoform A"/>
    <property type="match status" value="1"/>
</dbReference>
<dbReference type="GO" id="GO:0008170">
    <property type="term" value="F:N-methyltransferase activity"/>
    <property type="evidence" value="ECO:0007669"/>
    <property type="project" value="UniProtKB-ARBA"/>
</dbReference>
<dbReference type="GO" id="GO:0008270">
    <property type="term" value="F:zinc ion binding"/>
    <property type="evidence" value="ECO:0007669"/>
    <property type="project" value="UniProtKB-KW"/>
</dbReference>
<dbReference type="FunFam" id="3.30.160.60:FF:000110">
    <property type="entry name" value="Zinc finger protein-like"/>
    <property type="match status" value="1"/>
</dbReference>
<protein>
    <submittedName>
        <fullName evidence="10">Zinc finger, C2H2 type</fullName>
    </submittedName>
</protein>
<keyword evidence="4 7" id="KW-0863">Zinc-finger</keyword>
<evidence type="ECO:0000256" key="3">
    <source>
        <dbReference type="ARBA" id="ARBA00022737"/>
    </source>
</evidence>
<dbReference type="PANTHER" id="PTHR24394:SF29">
    <property type="entry name" value="MYONEURIN"/>
    <property type="match status" value="1"/>
</dbReference>
<evidence type="ECO:0000313" key="10">
    <source>
        <dbReference type="EMBL" id="KAK9680367.1"/>
    </source>
</evidence>
<name>A0AAW1HUZ6_POPJA</name>
<dbReference type="GO" id="GO:0005634">
    <property type="term" value="C:nucleus"/>
    <property type="evidence" value="ECO:0007669"/>
    <property type="project" value="UniProtKB-SubCell"/>
</dbReference>
<evidence type="ECO:0000256" key="4">
    <source>
        <dbReference type="ARBA" id="ARBA00022771"/>
    </source>
</evidence>
<sequence length="635" mass="73695">MYQSKTPDIIKQEHEITHPDTSKIESINMNVIWLNEIKQESFDTCYYEEEEAINETPIKNKRCTDKNRLESSNLLPKGEKCFSLRNNNDMLSQRMAAKANSNSNHHFYCASCGEECELYCTNCRMLLHILDNNSKMSDDRSKHTIPKDILKINNIDGIVSVIALKAIPKGVKFGPFDGLVPIQTAAGSTWKAKDGRLLLPADNIKYTNWMRHINCAGSREEGNLSLIQHDNSLYYRSDKKINVGEELLVQFGDEHQSCVNCDSETYLTVMIDTEFENVYGCTYCYLGFASEIHLARHKAMCLKGARTRIGTADLIQCTFCKIFLEEKEHTANHVDYCCERYARKYLSSSVIKNGDETGGESVVKYQLQKIYNVVEKKHKCTECSYQSNDRYDLKKHQYIHANIKPFQCLTCNERFTQKGHLKLHMKNKHDAVNDKEYKCRFCQYQSNSKGDLKLHLYVHDTIKRFECEICGKRFRQKQNLQVHLKNLHLAVNNKKFACTKCKFRTNYKNSLDKHVNNTHNGPTPVFCHVCNRQFKQIYTLKQHVKSKHATTVDEKKYNVGKQDTNNLHPPSLDETKLYDCPRCDYRTDSKTNFTLHMYKHTEMKPYSCESCGKAFSRKGAFKTHIRDRHPLLEVV</sequence>
<reference evidence="10 11" key="1">
    <citation type="journal article" date="2024" name="BMC Genomics">
        <title>De novo assembly and annotation of Popillia japonica's genome with initial clues to its potential as an invasive pest.</title>
        <authorList>
            <person name="Cucini C."/>
            <person name="Boschi S."/>
            <person name="Funari R."/>
            <person name="Cardaioli E."/>
            <person name="Iannotti N."/>
            <person name="Marturano G."/>
            <person name="Paoli F."/>
            <person name="Bruttini M."/>
            <person name="Carapelli A."/>
            <person name="Frati F."/>
            <person name="Nardi F."/>
        </authorList>
    </citation>
    <scope>NUCLEOTIDE SEQUENCE [LARGE SCALE GENOMIC DNA]</scope>
    <source>
        <strain evidence="10">DMR45628</strain>
    </source>
</reference>
<dbReference type="AlphaFoldDB" id="A0AAW1HUZ6"/>
<evidence type="ECO:0000259" key="9">
    <source>
        <dbReference type="PROSITE" id="PS50280"/>
    </source>
</evidence>
<comment type="caution">
    <text evidence="10">The sequence shown here is derived from an EMBL/GenBank/DDBJ whole genome shotgun (WGS) entry which is preliminary data.</text>
</comment>
<proteinExistence type="predicted"/>
<evidence type="ECO:0000313" key="11">
    <source>
        <dbReference type="Proteomes" id="UP001458880"/>
    </source>
</evidence>
<evidence type="ECO:0000256" key="6">
    <source>
        <dbReference type="ARBA" id="ARBA00023242"/>
    </source>
</evidence>
<dbReference type="InterPro" id="IPR001214">
    <property type="entry name" value="SET_dom"/>
</dbReference>
<dbReference type="GO" id="GO:0008276">
    <property type="term" value="F:protein methyltransferase activity"/>
    <property type="evidence" value="ECO:0007669"/>
    <property type="project" value="UniProtKB-ARBA"/>
</dbReference>
<feature type="domain" description="C2H2-type" evidence="8">
    <location>
        <begin position="465"/>
        <end position="488"/>
    </location>
</feature>
<dbReference type="InterPro" id="IPR036236">
    <property type="entry name" value="Znf_C2H2_sf"/>
</dbReference>
<dbReference type="InterPro" id="IPR046341">
    <property type="entry name" value="SET_dom_sf"/>
</dbReference>
<feature type="domain" description="C2H2-type" evidence="8">
    <location>
        <begin position="406"/>
        <end position="434"/>
    </location>
</feature>
<dbReference type="Pfam" id="PF00096">
    <property type="entry name" value="zf-C2H2"/>
    <property type="match status" value="3"/>
</dbReference>
<evidence type="ECO:0000256" key="5">
    <source>
        <dbReference type="ARBA" id="ARBA00022833"/>
    </source>
</evidence>
<dbReference type="GO" id="GO:0000981">
    <property type="term" value="F:DNA-binding transcription factor activity, RNA polymerase II-specific"/>
    <property type="evidence" value="ECO:0007669"/>
    <property type="project" value="TreeGrafter"/>
</dbReference>
<gene>
    <name evidence="10" type="ORF">QE152_g39147</name>
</gene>
<feature type="domain" description="C2H2-type" evidence="8">
    <location>
        <begin position="525"/>
        <end position="553"/>
    </location>
</feature>
<dbReference type="SUPFAM" id="SSF57667">
    <property type="entry name" value="beta-beta-alpha zinc fingers"/>
    <property type="match status" value="4"/>
</dbReference>
<dbReference type="GO" id="GO:0008757">
    <property type="term" value="F:S-adenosylmethionine-dependent methyltransferase activity"/>
    <property type="evidence" value="ECO:0007669"/>
    <property type="project" value="UniProtKB-ARBA"/>
</dbReference>
<feature type="domain" description="C2H2-type" evidence="8">
    <location>
        <begin position="496"/>
        <end position="524"/>
    </location>
</feature>
<feature type="domain" description="C2H2-type" evidence="8">
    <location>
        <begin position="606"/>
        <end position="629"/>
    </location>
</feature>